<feature type="transmembrane region" description="Helical" evidence="9">
    <location>
        <begin position="178"/>
        <end position="196"/>
    </location>
</feature>
<sequence>MQSANHAPTSNPLLDSVAGDAATTRRVRIPLVWQIAIGLVLGIVVGYYLNTHPAHKDWLVAEMLKPLGDIFIKLMKMIVVPIVFCSMVVGIAGSDESKSFGSMGTKAMVYFFGATTLAIIIGLVAANVFQPGVGLSDSQLIHAHASAPQLQSTESNVLKIALNIIPDNIVTALGEGKLLSIIFFAVMFGLALNRLPGEAKKPVVAMMRSVAEGMFRLTGLIMAYSPIGVFGMISVTIATFGFASLLPLAKLIAVVYLSLAIFAFVVLGSIAKYAGTNIFTLIRYFKDELILAFSSAASAAVMPQLMEKLKNFGVPPRIVSFVVPVGYAFNLDGASIFLGVATIFVAQLYGIDLSISQQIMLVVTMVLTSKGAAGVPGFALLILSATLASAGLPLEGVALVAGVFRMMEMGTTTLNVLGNAIAPIVVAKWDRNAKHEVESSTV</sequence>
<evidence type="ECO:0000256" key="3">
    <source>
        <dbReference type="ARBA" id="ARBA00022475"/>
    </source>
</evidence>
<feature type="transmembrane region" description="Helical" evidence="9">
    <location>
        <begin position="318"/>
        <end position="346"/>
    </location>
</feature>
<keyword evidence="7 9" id="KW-0472">Membrane</keyword>
<reference evidence="10 11" key="1">
    <citation type="submission" date="2017-12" db="EMBL/GenBank/DDBJ databases">
        <title>Genome sequence of the active heterotrophic nitrifier-denitrifier, Cupriavidus pauculus UM1.</title>
        <authorList>
            <person name="Putonti C."/>
            <person name="Castignetti D."/>
        </authorList>
    </citation>
    <scope>NUCLEOTIDE SEQUENCE [LARGE SCALE GENOMIC DNA]</scope>
    <source>
        <strain evidence="10 11">UM1</strain>
    </source>
</reference>
<comment type="function">
    <text evidence="8">Responsible for the transport of dicarboxylates such as succinate, fumarate, and malate from the periplasm across the membrane.</text>
</comment>
<accession>A0A2N5C3G7</accession>
<keyword evidence="5" id="KW-0769">Symport</keyword>
<dbReference type="SUPFAM" id="SSF118215">
    <property type="entry name" value="Proton glutamate symport protein"/>
    <property type="match status" value="1"/>
</dbReference>
<dbReference type="GO" id="GO:0006835">
    <property type="term" value="P:dicarboxylic acid transport"/>
    <property type="evidence" value="ECO:0007669"/>
    <property type="project" value="TreeGrafter"/>
</dbReference>
<dbReference type="FunFam" id="1.10.3860.10:FF:000001">
    <property type="entry name" value="C4-dicarboxylate transport protein"/>
    <property type="match status" value="1"/>
</dbReference>
<evidence type="ECO:0000256" key="8">
    <source>
        <dbReference type="ARBA" id="ARBA00053346"/>
    </source>
</evidence>
<evidence type="ECO:0000256" key="5">
    <source>
        <dbReference type="ARBA" id="ARBA00022847"/>
    </source>
</evidence>
<keyword evidence="6 9" id="KW-1133">Transmembrane helix</keyword>
<feature type="transmembrane region" description="Helical" evidence="9">
    <location>
        <begin position="70"/>
        <end position="95"/>
    </location>
</feature>
<evidence type="ECO:0000256" key="1">
    <source>
        <dbReference type="ARBA" id="ARBA00004651"/>
    </source>
</evidence>
<dbReference type="PRINTS" id="PR00173">
    <property type="entry name" value="EDTRNSPORT"/>
</dbReference>
<evidence type="ECO:0000256" key="4">
    <source>
        <dbReference type="ARBA" id="ARBA00022692"/>
    </source>
</evidence>
<evidence type="ECO:0000256" key="7">
    <source>
        <dbReference type="ARBA" id="ARBA00023136"/>
    </source>
</evidence>
<evidence type="ECO:0000313" key="11">
    <source>
        <dbReference type="Proteomes" id="UP000234341"/>
    </source>
</evidence>
<proteinExistence type="predicted"/>
<dbReference type="PROSITE" id="PS00714">
    <property type="entry name" value="NA_DICARBOXYL_SYMP_2"/>
    <property type="match status" value="1"/>
</dbReference>
<keyword evidence="2" id="KW-0813">Transport</keyword>
<evidence type="ECO:0000313" key="10">
    <source>
        <dbReference type="EMBL" id="PLP96773.1"/>
    </source>
</evidence>
<feature type="transmembrane region" description="Helical" evidence="9">
    <location>
        <begin position="289"/>
        <end position="306"/>
    </location>
</feature>
<comment type="caution">
    <text evidence="10">The sequence shown here is derived from an EMBL/GenBank/DDBJ whole genome shotgun (WGS) entry which is preliminary data.</text>
</comment>
<evidence type="ECO:0000256" key="2">
    <source>
        <dbReference type="ARBA" id="ARBA00022448"/>
    </source>
</evidence>
<dbReference type="OrthoDB" id="9766690at2"/>
<organism evidence="10 11">
    <name type="scientific">Cupriavidus pauculus</name>
    <dbReference type="NCBI Taxonomy" id="82633"/>
    <lineage>
        <taxon>Bacteria</taxon>
        <taxon>Pseudomonadati</taxon>
        <taxon>Pseudomonadota</taxon>
        <taxon>Betaproteobacteria</taxon>
        <taxon>Burkholderiales</taxon>
        <taxon>Burkholderiaceae</taxon>
        <taxon>Cupriavidus</taxon>
    </lineage>
</organism>
<dbReference type="GO" id="GO:0005886">
    <property type="term" value="C:plasma membrane"/>
    <property type="evidence" value="ECO:0007669"/>
    <property type="project" value="UniProtKB-SubCell"/>
</dbReference>
<dbReference type="InterPro" id="IPR001991">
    <property type="entry name" value="Na-dicarboxylate_symporter"/>
</dbReference>
<evidence type="ECO:0000256" key="6">
    <source>
        <dbReference type="ARBA" id="ARBA00022989"/>
    </source>
</evidence>
<dbReference type="InterPro" id="IPR036458">
    <property type="entry name" value="Na:dicarbo_symporter_sf"/>
</dbReference>
<dbReference type="AlphaFoldDB" id="A0A2N5C3G7"/>
<dbReference type="PROSITE" id="PS00713">
    <property type="entry name" value="NA_DICARBOXYL_SYMP_1"/>
    <property type="match status" value="1"/>
</dbReference>
<dbReference type="Proteomes" id="UP000234341">
    <property type="component" value="Unassembled WGS sequence"/>
</dbReference>
<feature type="transmembrane region" description="Helical" evidence="9">
    <location>
        <begin position="217"/>
        <end position="242"/>
    </location>
</feature>
<dbReference type="Gene3D" id="1.10.3860.10">
    <property type="entry name" value="Sodium:dicarboxylate symporter"/>
    <property type="match status" value="1"/>
</dbReference>
<dbReference type="InterPro" id="IPR018107">
    <property type="entry name" value="Na-dicarboxylate_symporter_CS"/>
</dbReference>
<evidence type="ECO:0000256" key="9">
    <source>
        <dbReference type="SAM" id="Phobius"/>
    </source>
</evidence>
<name>A0A2N5C3G7_9BURK</name>
<dbReference type="PANTHER" id="PTHR42865:SF7">
    <property type="entry name" value="PROTON_GLUTAMATE-ASPARTATE SYMPORTER"/>
    <property type="match status" value="1"/>
</dbReference>
<keyword evidence="4 9" id="KW-0812">Transmembrane</keyword>
<gene>
    <name evidence="10" type="ORF">CYJ10_30805</name>
</gene>
<dbReference type="EMBL" id="PJRP01000023">
    <property type="protein sequence ID" value="PLP96773.1"/>
    <property type="molecule type" value="Genomic_DNA"/>
</dbReference>
<dbReference type="GO" id="GO:0015293">
    <property type="term" value="F:symporter activity"/>
    <property type="evidence" value="ECO:0007669"/>
    <property type="project" value="UniProtKB-KW"/>
</dbReference>
<feature type="transmembrane region" description="Helical" evidence="9">
    <location>
        <begin position="248"/>
        <end position="268"/>
    </location>
</feature>
<protein>
    <submittedName>
        <fullName evidence="10">Sodium:dicarboxylate symporter</fullName>
    </submittedName>
</protein>
<feature type="transmembrane region" description="Helical" evidence="9">
    <location>
        <begin position="107"/>
        <end position="129"/>
    </location>
</feature>
<feature type="transmembrane region" description="Helical" evidence="9">
    <location>
        <begin position="381"/>
        <end position="404"/>
    </location>
</feature>
<feature type="transmembrane region" description="Helical" evidence="9">
    <location>
        <begin position="31"/>
        <end position="50"/>
    </location>
</feature>
<comment type="subcellular location">
    <subcellularLocation>
        <location evidence="1">Cell membrane</location>
        <topology evidence="1">Multi-pass membrane protein</topology>
    </subcellularLocation>
</comment>
<dbReference type="Pfam" id="PF00375">
    <property type="entry name" value="SDF"/>
    <property type="match status" value="1"/>
</dbReference>
<keyword evidence="3" id="KW-1003">Cell membrane</keyword>
<dbReference type="PANTHER" id="PTHR42865">
    <property type="entry name" value="PROTON/GLUTAMATE-ASPARTATE SYMPORTER"/>
    <property type="match status" value="1"/>
</dbReference>
<dbReference type="RefSeq" id="WP_101685232.1">
    <property type="nucleotide sequence ID" value="NZ_PJRP01000023.1"/>
</dbReference>